<feature type="domain" description="DUF4145" evidence="1">
    <location>
        <begin position="61"/>
        <end position="147"/>
    </location>
</feature>
<evidence type="ECO:0000313" key="3">
    <source>
        <dbReference type="Proteomes" id="UP001385892"/>
    </source>
</evidence>
<reference evidence="2 3" key="1">
    <citation type="submission" date="2024-03" db="EMBL/GenBank/DDBJ databases">
        <title>Novel species of the genus Variovorax.</title>
        <authorList>
            <person name="Liu Q."/>
            <person name="Xin Y.-H."/>
        </authorList>
    </citation>
    <scope>NUCLEOTIDE SEQUENCE [LARGE SCALE GENOMIC DNA]</scope>
    <source>
        <strain evidence="2 3">KACC 18900</strain>
    </source>
</reference>
<dbReference type="RefSeq" id="WP_340348464.1">
    <property type="nucleotide sequence ID" value="NZ_JBBKZT010000046.1"/>
</dbReference>
<accession>A0ABU8X1B5</accession>
<keyword evidence="3" id="KW-1185">Reference proteome</keyword>
<dbReference type="Proteomes" id="UP001385892">
    <property type="component" value="Unassembled WGS sequence"/>
</dbReference>
<evidence type="ECO:0000259" key="1">
    <source>
        <dbReference type="Pfam" id="PF13643"/>
    </source>
</evidence>
<name>A0ABU8X1B5_9BURK</name>
<protein>
    <submittedName>
        <fullName evidence="2">DUF4145 domain-containing protein</fullName>
    </submittedName>
</protein>
<dbReference type="InterPro" id="IPR025285">
    <property type="entry name" value="DUF4145"/>
</dbReference>
<organism evidence="2 3">
    <name type="scientific">Variovorax rhizosphaerae</name>
    <dbReference type="NCBI Taxonomy" id="1836200"/>
    <lineage>
        <taxon>Bacteria</taxon>
        <taxon>Pseudomonadati</taxon>
        <taxon>Pseudomonadota</taxon>
        <taxon>Betaproteobacteria</taxon>
        <taxon>Burkholderiales</taxon>
        <taxon>Comamonadaceae</taxon>
        <taxon>Variovorax</taxon>
    </lineage>
</organism>
<comment type="caution">
    <text evidence="2">The sequence shown here is derived from an EMBL/GenBank/DDBJ whole genome shotgun (WGS) entry which is preliminary data.</text>
</comment>
<dbReference type="Pfam" id="PF13643">
    <property type="entry name" value="DUF4145"/>
    <property type="match status" value="1"/>
</dbReference>
<gene>
    <name evidence="2" type="ORF">WKW82_38285</name>
</gene>
<evidence type="ECO:0000313" key="2">
    <source>
        <dbReference type="EMBL" id="MEJ8852517.1"/>
    </source>
</evidence>
<proteinExistence type="predicted"/>
<sequence>MGVEAKFARGAKEALAEVEAIEATEAPPVVPHVEPPFDPNAPVDDPCLARIHLIDPVLVATSPKAAVMLGRANIEAAVKRLSMREGTLMPKGTGYTFTTVLYALQRHGVIPKQVVHTALELYKLGSKAVHGDFEPNVDAAKDYVEASEKVVRLLLRPPSESTVS</sequence>
<dbReference type="EMBL" id="JBBKZT010000046">
    <property type="protein sequence ID" value="MEJ8852517.1"/>
    <property type="molecule type" value="Genomic_DNA"/>
</dbReference>